<gene>
    <name evidence="1" type="ORF">BMBtpLA3_27</name>
</gene>
<accession>A0A1B1P7H5</accession>
<evidence type="ECO:0000313" key="2">
    <source>
        <dbReference type="Proteomes" id="UP000226338"/>
    </source>
</evidence>
<dbReference type="Proteomes" id="UP000226338">
    <property type="component" value="Segment"/>
</dbReference>
<name>A0A1B1P7H5_9CAUD</name>
<reference evidence="1 2" key="1">
    <citation type="submission" date="2016-05" db="EMBL/GenBank/DDBJ databases">
        <title>Undiscovered low abundance phages are ubiquitous in bacterial genomes.</title>
        <authorList>
            <person name="Dong Z."/>
            <person name="Liu H."/>
            <person name="Zheng J."/>
            <person name="Peng D."/>
        </authorList>
    </citation>
    <scope>NUCLEOTIDE SEQUENCE [LARGE SCALE GENOMIC DNA]</scope>
</reference>
<sequence length="55" mass="6471">MGLFVNENKVYGQLSMMELLLQEHREGKLHLSDLVRSLNKRIDTVNKEFAKKVLR</sequence>
<dbReference type="EMBL" id="KX190834">
    <property type="protein sequence ID" value="ANT40062.1"/>
    <property type="molecule type" value="Genomic_DNA"/>
</dbReference>
<proteinExistence type="predicted"/>
<protein>
    <submittedName>
        <fullName evidence="1">Uncharacterized protein</fullName>
    </submittedName>
</protein>
<organism evidence="1 2">
    <name type="scientific">Bacillus phage BMBtpLA3</name>
    <dbReference type="NCBI Taxonomy" id="1868824"/>
    <lineage>
        <taxon>Viruses</taxon>
        <taxon>Duplodnaviria</taxon>
        <taxon>Heunggongvirae</taxon>
        <taxon>Uroviricota</taxon>
        <taxon>Caudoviricetes</taxon>
        <taxon>Lwoffvirus</taxon>
        <taxon>Lwoffvirus TP21</taxon>
    </lineage>
</organism>
<evidence type="ECO:0000313" key="1">
    <source>
        <dbReference type="EMBL" id="ANT40062.1"/>
    </source>
</evidence>